<gene>
    <name evidence="2" type="ORF">GXP70_22925</name>
</gene>
<dbReference type="InterPro" id="IPR036412">
    <property type="entry name" value="HAD-like_sf"/>
</dbReference>
<evidence type="ECO:0000313" key="3">
    <source>
        <dbReference type="Proteomes" id="UP000476064"/>
    </source>
</evidence>
<dbReference type="InterPro" id="IPR010708">
    <property type="entry name" value="5'(3')-deoxyribonucleotidase"/>
</dbReference>
<dbReference type="RefSeq" id="WP_162360632.1">
    <property type="nucleotide sequence ID" value="NZ_CP048209.1"/>
</dbReference>
<reference evidence="2 3" key="1">
    <citation type="submission" date="2020-01" db="EMBL/GenBank/DDBJ databases">
        <title>Paenibacillus sp. nov., isolated from tomato rhizosphere.</title>
        <authorList>
            <person name="Weon H.-Y."/>
            <person name="Lee S.A."/>
        </authorList>
    </citation>
    <scope>NUCLEOTIDE SEQUENCE [LARGE SCALE GENOMIC DNA]</scope>
    <source>
        <strain evidence="2 3">12200R-189</strain>
    </source>
</reference>
<dbReference type="EMBL" id="CP048209">
    <property type="protein sequence ID" value="QHT64079.1"/>
    <property type="molecule type" value="Genomic_DNA"/>
</dbReference>
<dbReference type="GO" id="GO:0008253">
    <property type="term" value="F:5'-nucleotidase activity"/>
    <property type="evidence" value="ECO:0007669"/>
    <property type="project" value="InterPro"/>
</dbReference>
<dbReference type="SUPFAM" id="SSF56784">
    <property type="entry name" value="HAD-like"/>
    <property type="match status" value="1"/>
</dbReference>
<proteinExistence type="inferred from homology"/>
<dbReference type="AlphaFoldDB" id="A0A6C0G8M6"/>
<dbReference type="Proteomes" id="UP000476064">
    <property type="component" value="Chromosome"/>
</dbReference>
<comment type="similarity">
    <text evidence="1">Belongs to the 5'(3')-deoxyribonucleotidase family.</text>
</comment>
<evidence type="ECO:0000313" key="2">
    <source>
        <dbReference type="EMBL" id="QHT64079.1"/>
    </source>
</evidence>
<evidence type="ECO:0000256" key="1">
    <source>
        <dbReference type="ARBA" id="ARBA00009589"/>
    </source>
</evidence>
<dbReference type="InterPro" id="IPR023214">
    <property type="entry name" value="HAD_sf"/>
</dbReference>
<sequence length="80" mass="9081">MTTETLAEHLRANPIAGDILYNYFCGNKSLIHADYLIDDSVRNIKPFKGHGLLFTNPYNKKAETELARVNSWEEVATNLL</sequence>
<dbReference type="KEGG" id="plyc:GXP70_22925"/>
<dbReference type="Pfam" id="PF06941">
    <property type="entry name" value="NT5C"/>
    <property type="match status" value="1"/>
</dbReference>
<keyword evidence="3" id="KW-1185">Reference proteome</keyword>
<name>A0A6C0G8M6_9BACL</name>
<dbReference type="Gene3D" id="3.40.50.1000">
    <property type="entry name" value="HAD superfamily/HAD-like"/>
    <property type="match status" value="1"/>
</dbReference>
<protein>
    <submittedName>
        <fullName evidence="2">Uncharacterized protein</fullName>
    </submittedName>
</protein>
<dbReference type="GO" id="GO:0009264">
    <property type="term" value="P:deoxyribonucleotide catabolic process"/>
    <property type="evidence" value="ECO:0007669"/>
    <property type="project" value="InterPro"/>
</dbReference>
<accession>A0A6C0G8M6</accession>
<organism evidence="2 3">
    <name type="scientific">Paenibacillus lycopersici</name>
    <dbReference type="NCBI Taxonomy" id="2704462"/>
    <lineage>
        <taxon>Bacteria</taxon>
        <taxon>Bacillati</taxon>
        <taxon>Bacillota</taxon>
        <taxon>Bacilli</taxon>
        <taxon>Bacillales</taxon>
        <taxon>Paenibacillaceae</taxon>
        <taxon>Paenibacillus</taxon>
    </lineage>
</organism>